<comment type="caution">
    <text evidence="1">The sequence shown here is derived from an EMBL/GenBank/DDBJ whole genome shotgun (WGS) entry which is preliminary data.</text>
</comment>
<sequence length="206" mass="23613">MDTLNQLFGSTAKVKTIKLFLFNPKVSFDINDIAQKTKEPVSKIRKEISTLLKLKLIKKKTFYKQVEKKVRKKKVLKRVRVSGWLLNENFGYTIPLQAFLVTMNNLGPKDIVKKISKAGSVKFIAIAGAFIQDGESRVDLLVVGDRLKRGILDSAVRSIESEFGRELKYAVFETSDFEYRLNFYDKLIRDVLENPHEKILNKLGVT</sequence>
<evidence type="ECO:0008006" key="3">
    <source>
        <dbReference type="Google" id="ProtNLM"/>
    </source>
</evidence>
<evidence type="ECO:0000313" key="2">
    <source>
        <dbReference type="Proteomes" id="UP000229834"/>
    </source>
</evidence>
<name>A0A2H0K7A7_9BACT</name>
<dbReference type="Proteomes" id="UP000229834">
    <property type="component" value="Unassembled WGS sequence"/>
</dbReference>
<protein>
    <recommendedName>
        <fullName evidence="3">Transcriptional regulator</fullName>
    </recommendedName>
</protein>
<gene>
    <name evidence="1" type="ORF">COV95_00315</name>
</gene>
<accession>A0A2H0K7A7</accession>
<dbReference type="EMBL" id="PCVC01000010">
    <property type="protein sequence ID" value="PIQ67140.1"/>
    <property type="molecule type" value="Genomic_DNA"/>
</dbReference>
<dbReference type="AlphaFoldDB" id="A0A2H0K7A7"/>
<reference evidence="1 2" key="1">
    <citation type="submission" date="2017-09" db="EMBL/GenBank/DDBJ databases">
        <title>Depth-based differentiation of microbial function through sediment-hosted aquifers and enrichment of novel symbionts in the deep terrestrial subsurface.</title>
        <authorList>
            <person name="Probst A.J."/>
            <person name="Ladd B."/>
            <person name="Jarett J.K."/>
            <person name="Geller-Mcgrath D.E."/>
            <person name="Sieber C.M."/>
            <person name="Emerson J.B."/>
            <person name="Anantharaman K."/>
            <person name="Thomas B.C."/>
            <person name="Malmstrom R."/>
            <person name="Stieglmeier M."/>
            <person name="Klingl A."/>
            <person name="Woyke T."/>
            <person name="Ryan C.M."/>
            <person name="Banfield J.F."/>
        </authorList>
    </citation>
    <scope>NUCLEOTIDE SEQUENCE [LARGE SCALE GENOMIC DNA]</scope>
    <source>
        <strain evidence="1">CG11_big_fil_rev_8_21_14_0_20_40_24</strain>
    </source>
</reference>
<proteinExistence type="predicted"/>
<organism evidence="1 2">
    <name type="scientific">Candidatus Zambryskibacteria bacterium CG11_big_fil_rev_8_21_14_0_20_40_24</name>
    <dbReference type="NCBI Taxonomy" id="1975116"/>
    <lineage>
        <taxon>Bacteria</taxon>
        <taxon>Candidatus Zambryskiibacteriota</taxon>
    </lineage>
</organism>
<evidence type="ECO:0000313" key="1">
    <source>
        <dbReference type="EMBL" id="PIQ67140.1"/>
    </source>
</evidence>